<comment type="caution">
    <text evidence="2">The sequence shown here is derived from an EMBL/GenBank/DDBJ whole genome shotgun (WGS) entry which is preliminary data.</text>
</comment>
<dbReference type="Pfam" id="PF00535">
    <property type="entry name" value="Glycos_transf_2"/>
    <property type="match status" value="1"/>
</dbReference>
<evidence type="ECO:0000313" key="3">
    <source>
        <dbReference type="Proteomes" id="UP000177626"/>
    </source>
</evidence>
<dbReference type="Gene3D" id="3.90.550.10">
    <property type="entry name" value="Spore Coat Polysaccharide Biosynthesis Protein SpsA, Chain A"/>
    <property type="match status" value="1"/>
</dbReference>
<dbReference type="PANTHER" id="PTHR43179:SF7">
    <property type="entry name" value="RHAMNOSYLTRANSFERASE WBBL"/>
    <property type="match status" value="1"/>
</dbReference>
<dbReference type="SUPFAM" id="SSF53448">
    <property type="entry name" value="Nucleotide-diphospho-sugar transferases"/>
    <property type="match status" value="1"/>
</dbReference>
<dbReference type="AlphaFoldDB" id="A0A1G2BZS3"/>
<proteinExistence type="predicted"/>
<evidence type="ECO:0000313" key="2">
    <source>
        <dbReference type="EMBL" id="OGY94652.1"/>
    </source>
</evidence>
<gene>
    <name evidence="2" type="ORF">A2406_02400</name>
</gene>
<feature type="domain" description="Glycosyltransferase 2-like" evidence="1">
    <location>
        <begin position="4"/>
        <end position="188"/>
    </location>
</feature>
<sequence length="268" mass="31010">MDLSIVVLNYRGKNLVKELLKNLAELDLPYQYEIIVVDNASGDGLKEALAENFPQVKFVANSKNLGFAGGNNRGIIEAQGQYIMIMNPDLAILSKAIEKLYQYMEKNPQVGLAGPRLINADRTIQYSCTDWPDWKLPFFRRTALGNTKAGQKWQDKYIMKDLDHYQNSYVPSLFGACLIFRRDVLKKVGLLDERYFMYFEDLDWSRRFWENGYKVTYVGEAEIIHLHRRESAAESLLKSLFSKTARFHIISFVKYLLKFRGKKLPVIG</sequence>
<accession>A0A1G2BZS3</accession>
<dbReference type="EMBL" id="MHKQ01000005">
    <property type="protein sequence ID" value="OGY94652.1"/>
    <property type="molecule type" value="Genomic_DNA"/>
</dbReference>
<name>A0A1G2BZS3_9BACT</name>
<evidence type="ECO:0000259" key="1">
    <source>
        <dbReference type="Pfam" id="PF00535"/>
    </source>
</evidence>
<reference evidence="2 3" key="1">
    <citation type="journal article" date="2016" name="Nat. Commun.">
        <title>Thousands of microbial genomes shed light on interconnected biogeochemical processes in an aquifer system.</title>
        <authorList>
            <person name="Anantharaman K."/>
            <person name="Brown C.T."/>
            <person name="Hug L.A."/>
            <person name="Sharon I."/>
            <person name="Castelle C.J."/>
            <person name="Probst A.J."/>
            <person name="Thomas B.C."/>
            <person name="Singh A."/>
            <person name="Wilkins M.J."/>
            <person name="Karaoz U."/>
            <person name="Brodie E.L."/>
            <person name="Williams K.H."/>
            <person name="Hubbard S.S."/>
            <person name="Banfield J.F."/>
        </authorList>
    </citation>
    <scope>NUCLEOTIDE SEQUENCE [LARGE SCALE GENOMIC DNA]</scope>
</reference>
<dbReference type="InterPro" id="IPR029044">
    <property type="entry name" value="Nucleotide-diphossugar_trans"/>
</dbReference>
<protein>
    <recommendedName>
        <fullName evidence="1">Glycosyltransferase 2-like domain-containing protein</fullName>
    </recommendedName>
</protein>
<dbReference type="Proteomes" id="UP000177626">
    <property type="component" value="Unassembled WGS sequence"/>
</dbReference>
<dbReference type="PANTHER" id="PTHR43179">
    <property type="entry name" value="RHAMNOSYLTRANSFERASE WBBL"/>
    <property type="match status" value="1"/>
</dbReference>
<dbReference type="InterPro" id="IPR001173">
    <property type="entry name" value="Glyco_trans_2-like"/>
</dbReference>
<dbReference type="CDD" id="cd04186">
    <property type="entry name" value="GT_2_like_c"/>
    <property type="match status" value="1"/>
</dbReference>
<organism evidence="2 3">
    <name type="scientific">Candidatus Komeilibacteria bacterium RIFOXYC1_FULL_37_11</name>
    <dbReference type="NCBI Taxonomy" id="1798555"/>
    <lineage>
        <taxon>Bacteria</taxon>
        <taxon>Candidatus Komeiliibacteriota</taxon>
    </lineage>
</organism>